<dbReference type="RefSeq" id="WP_373862935.1">
    <property type="nucleotide sequence ID" value="NZ_BJOC01000013.1"/>
</dbReference>
<sequence>MLTGSDAGHVTRLQLAGYKALAPPSDRRAFAVSTARGSPRQQSGFTLIELLIVVAIVGILAAVAVPQYQDYTERAEHSAAISELSAAKLSVSMNLSEGRDNPCADVGWGCAANGDGTGTIENTQASNDSGSGNTHPNAILTWDTTAGDGITWETTSWNG</sequence>
<evidence type="ECO:0000256" key="1">
    <source>
        <dbReference type="ARBA" id="ARBA00005233"/>
    </source>
</evidence>
<keyword evidence="5" id="KW-1185">Reference proteome</keyword>
<evidence type="ECO:0000256" key="2">
    <source>
        <dbReference type="ARBA" id="ARBA00022481"/>
    </source>
</evidence>
<dbReference type="SUPFAM" id="SSF54523">
    <property type="entry name" value="Pili subunits"/>
    <property type="match status" value="1"/>
</dbReference>
<dbReference type="PANTHER" id="PTHR30093">
    <property type="entry name" value="GENERAL SECRETION PATHWAY PROTEIN G"/>
    <property type="match status" value="1"/>
</dbReference>
<keyword evidence="3" id="KW-1133">Transmembrane helix</keyword>
<evidence type="ECO:0000256" key="3">
    <source>
        <dbReference type="SAM" id="Phobius"/>
    </source>
</evidence>
<gene>
    <name evidence="4" type="ORF">HHA01_09400</name>
</gene>
<dbReference type="Pfam" id="PF07963">
    <property type="entry name" value="N_methyl"/>
    <property type="match status" value="1"/>
</dbReference>
<comment type="caution">
    <text evidence="4">The sequence shown here is derived from an EMBL/GenBank/DDBJ whole genome shotgun (WGS) entry which is preliminary data.</text>
</comment>
<accession>A0A4Y4EXZ2</accession>
<feature type="transmembrane region" description="Helical" evidence="3">
    <location>
        <begin position="45"/>
        <end position="65"/>
    </location>
</feature>
<evidence type="ECO:0000313" key="4">
    <source>
        <dbReference type="EMBL" id="GED21963.1"/>
    </source>
</evidence>
<dbReference type="Proteomes" id="UP000319812">
    <property type="component" value="Unassembled WGS sequence"/>
</dbReference>
<comment type="similarity">
    <text evidence="1">Belongs to the N-Me-Phe pilin family.</text>
</comment>
<keyword evidence="3" id="KW-0472">Membrane</keyword>
<name>A0A4Y4EXZ2_9GAMM</name>
<dbReference type="Gene3D" id="3.30.700.10">
    <property type="entry name" value="Glycoprotein, Type 4 Pilin"/>
    <property type="match status" value="1"/>
</dbReference>
<dbReference type="PROSITE" id="PS00409">
    <property type="entry name" value="PROKAR_NTER_METHYL"/>
    <property type="match status" value="1"/>
</dbReference>
<evidence type="ECO:0000313" key="5">
    <source>
        <dbReference type="Proteomes" id="UP000319812"/>
    </source>
</evidence>
<dbReference type="InterPro" id="IPR045584">
    <property type="entry name" value="Pilin-like"/>
</dbReference>
<evidence type="ECO:0008006" key="6">
    <source>
        <dbReference type="Google" id="ProtNLM"/>
    </source>
</evidence>
<proteinExistence type="inferred from homology"/>
<dbReference type="EMBL" id="BJOC01000013">
    <property type="protein sequence ID" value="GED21963.1"/>
    <property type="molecule type" value="Genomic_DNA"/>
</dbReference>
<organism evidence="4 5">
    <name type="scientific">Halomonas halmophila</name>
    <dbReference type="NCBI Taxonomy" id="252"/>
    <lineage>
        <taxon>Bacteria</taxon>
        <taxon>Pseudomonadati</taxon>
        <taxon>Pseudomonadota</taxon>
        <taxon>Gammaproteobacteria</taxon>
        <taxon>Oceanospirillales</taxon>
        <taxon>Halomonadaceae</taxon>
        <taxon>Halomonas</taxon>
    </lineage>
</organism>
<dbReference type="NCBIfam" id="TIGR02532">
    <property type="entry name" value="IV_pilin_GFxxxE"/>
    <property type="match status" value="1"/>
</dbReference>
<dbReference type="AlphaFoldDB" id="A0A4Y4EXZ2"/>
<dbReference type="InterPro" id="IPR012902">
    <property type="entry name" value="N_methyl_site"/>
</dbReference>
<protein>
    <recommendedName>
        <fullName evidence="6">Pilin</fullName>
    </recommendedName>
</protein>
<dbReference type="PANTHER" id="PTHR30093:SF34">
    <property type="entry name" value="PREPILIN PEPTIDASE-DEPENDENT PROTEIN D"/>
    <property type="match status" value="1"/>
</dbReference>
<keyword evidence="3" id="KW-0812">Transmembrane</keyword>
<reference evidence="4 5" key="1">
    <citation type="submission" date="2019-06" db="EMBL/GenBank/DDBJ databases">
        <title>Whole genome shotgun sequence of Halomonas halmophila NBRC 15537.</title>
        <authorList>
            <person name="Hosoyama A."/>
            <person name="Uohara A."/>
            <person name="Ohji S."/>
            <person name="Ichikawa N."/>
        </authorList>
    </citation>
    <scope>NUCLEOTIDE SEQUENCE [LARGE SCALE GENOMIC DNA]</scope>
    <source>
        <strain evidence="4 5">NBRC 15537</strain>
    </source>
</reference>
<keyword evidence="2" id="KW-0488">Methylation</keyword>